<organism evidence="4 5">
    <name type="scientific">Rhizobium mayense</name>
    <dbReference type="NCBI Taxonomy" id="1312184"/>
    <lineage>
        <taxon>Bacteria</taxon>
        <taxon>Pseudomonadati</taxon>
        <taxon>Pseudomonadota</taxon>
        <taxon>Alphaproteobacteria</taxon>
        <taxon>Hyphomicrobiales</taxon>
        <taxon>Rhizobiaceae</taxon>
        <taxon>Rhizobium/Agrobacterium group</taxon>
        <taxon>Rhizobium</taxon>
    </lineage>
</organism>
<dbReference type="CDD" id="cd00081">
    <property type="entry name" value="Hint"/>
    <property type="match status" value="1"/>
</dbReference>
<evidence type="ECO:0000313" key="5">
    <source>
        <dbReference type="Proteomes" id="UP001172645"/>
    </source>
</evidence>
<dbReference type="InterPro" id="IPR002202">
    <property type="entry name" value="HMG_CoA_Rdtase"/>
</dbReference>
<dbReference type="SMART" id="SM00710">
    <property type="entry name" value="PbH1"/>
    <property type="match status" value="22"/>
</dbReference>
<dbReference type="PROSITE" id="PS50065">
    <property type="entry name" value="HMG_COA_REDUCTASE_4"/>
    <property type="match status" value="1"/>
</dbReference>
<dbReference type="Gene3D" id="2.170.16.10">
    <property type="entry name" value="Hedgehog/Intein (Hint) domain"/>
    <property type="match status" value="1"/>
</dbReference>
<keyword evidence="5" id="KW-1185">Reference proteome</keyword>
<dbReference type="SUPFAM" id="SSF51294">
    <property type="entry name" value="Hedgehog/intein (Hint) domain"/>
    <property type="match status" value="1"/>
</dbReference>
<dbReference type="InterPro" id="IPR003587">
    <property type="entry name" value="Hint_dom_N"/>
</dbReference>
<dbReference type="InterPro" id="IPR025157">
    <property type="entry name" value="Hemagglutinin_rpt"/>
</dbReference>
<dbReference type="NCBIfam" id="TIGR01901">
    <property type="entry name" value="adhes_NPXG"/>
    <property type="match status" value="1"/>
</dbReference>
<dbReference type="SUPFAM" id="SSF51126">
    <property type="entry name" value="Pectin lyase-like"/>
    <property type="match status" value="1"/>
</dbReference>
<evidence type="ECO:0000259" key="2">
    <source>
        <dbReference type="SMART" id="SM00306"/>
    </source>
</evidence>
<feature type="compositionally biased region" description="Low complexity" evidence="1">
    <location>
        <begin position="4024"/>
        <end position="4034"/>
    </location>
</feature>
<feature type="compositionally biased region" description="Polar residues" evidence="1">
    <location>
        <begin position="3283"/>
        <end position="3295"/>
    </location>
</feature>
<dbReference type="SMART" id="SM00306">
    <property type="entry name" value="HintN"/>
    <property type="match status" value="1"/>
</dbReference>
<dbReference type="InterPro" id="IPR006626">
    <property type="entry name" value="PbH1"/>
</dbReference>
<comment type="caution">
    <text evidence="4">The sequence shown here is derived from an EMBL/GenBank/DDBJ whole genome shotgun (WGS) entry which is preliminary data.</text>
</comment>
<accession>A0ABT7K0L8</accession>
<feature type="compositionally biased region" description="Polar residues" evidence="1">
    <location>
        <begin position="4202"/>
        <end position="4218"/>
    </location>
</feature>
<dbReference type="RefSeq" id="WP_285870155.1">
    <property type="nucleotide sequence ID" value="NZ_JARFYM010000015.1"/>
</dbReference>
<dbReference type="Proteomes" id="UP001172645">
    <property type="component" value="Unassembled WGS sequence"/>
</dbReference>
<dbReference type="EMBL" id="JARFYM010000015">
    <property type="protein sequence ID" value="MDL2400988.1"/>
    <property type="molecule type" value="Genomic_DNA"/>
</dbReference>
<feature type="region of interest" description="Disordered" evidence="1">
    <location>
        <begin position="4196"/>
        <end position="4218"/>
    </location>
</feature>
<dbReference type="InterPro" id="IPR008638">
    <property type="entry name" value="FhaB/CdiA-like_TPS"/>
</dbReference>
<dbReference type="InterPro" id="IPR011050">
    <property type="entry name" value="Pectin_lyase_fold/virulence"/>
</dbReference>
<feature type="domain" description="Hint" evidence="2">
    <location>
        <begin position="5180"/>
        <end position="5298"/>
    </location>
</feature>
<feature type="domain" description="Filamentous haemagglutinin FhaB/tRNA nuclease CdiA-like TPS" evidence="3">
    <location>
        <begin position="73"/>
        <end position="195"/>
    </location>
</feature>
<evidence type="ECO:0000259" key="3">
    <source>
        <dbReference type="SMART" id="SM00912"/>
    </source>
</evidence>
<dbReference type="Pfam" id="PF05860">
    <property type="entry name" value="TPS"/>
    <property type="match status" value="1"/>
</dbReference>
<dbReference type="Pfam" id="PF07591">
    <property type="entry name" value="PT-HINT"/>
    <property type="match status" value="2"/>
</dbReference>
<dbReference type="SMART" id="SM00912">
    <property type="entry name" value="Haemagg_act"/>
    <property type="match status" value="1"/>
</dbReference>
<evidence type="ECO:0000256" key="1">
    <source>
        <dbReference type="SAM" id="MobiDB-lite"/>
    </source>
</evidence>
<feature type="region of interest" description="Disordered" evidence="1">
    <location>
        <begin position="3959"/>
        <end position="3983"/>
    </location>
</feature>
<dbReference type="Gene3D" id="2.160.20.10">
    <property type="entry name" value="Single-stranded right-handed beta-helix, Pectin lyase-like"/>
    <property type="match status" value="1"/>
</dbReference>
<feature type="region of interest" description="Disordered" evidence="1">
    <location>
        <begin position="4097"/>
        <end position="4126"/>
    </location>
</feature>
<name>A0ABT7K0L8_9HYPH</name>
<feature type="compositionally biased region" description="Polar residues" evidence="1">
    <location>
        <begin position="4038"/>
        <end position="4055"/>
    </location>
</feature>
<evidence type="ECO:0000313" key="4">
    <source>
        <dbReference type="EMBL" id="MDL2400988.1"/>
    </source>
</evidence>
<feature type="compositionally biased region" description="Low complexity" evidence="1">
    <location>
        <begin position="4103"/>
        <end position="4113"/>
    </location>
</feature>
<feature type="compositionally biased region" description="Low complexity" evidence="1">
    <location>
        <begin position="3959"/>
        <end position="3981"/>
    </location>
</feature>
<sequence length="5520" mass="533089">MSRTIVRRKPATAECGSKAGEGLARRLMCFAHQSLALTLSGLLIFQPMVANAQSISASTTAPVANQPSVGAAPNGAPLIDIVTPNAAGLSHNKYDNFSVGTQGAILNNFKGEVGISNLGGATPGNPNINASNPASVILNEVTSGNRSALNGPTEVFGTKADVIIANPNGITCNGCGFINTPHATLTTGVPNIGADGSLSGFTVNGGDVTFEGTGGYFAAGPGAVDLFDVVSRNIHVNGPVYGKTLRLTAGASNYNYATGQATALTATSGTPEYAIDGTALGAMQADRIKMVVTAKGAGVNMSGDMAANAGDLTLSADGKISIGNASARQGVSITSKSKVSAAKVTSKAKVAIQADQGITLQSVAADDDIALSSGTGLLSVTGDVNSATNVVMMSAGGISGANVTAGGATTLSASAGNVSLTGAANSKNALSITAASGAISAASLLTYDNIGLNAGLDITIAGTVFAQGKIAATGRSISTGATVSGLDIAATQADVSGKTMLTSSADLQLTATGGTVNAASLLSSGNIAVNATSLTAQTISGQSAIKINATGATAANGLVNVSGQILGGSDIAISGASIQATTIASGVDFTATDAAGGNIALGTVGTLDLTVAGAIDVDTLLSAGDLTAQANLLQANNLTSHCNVDIDGGVDVTSQLLSAGAITINGNANGVSADLLASGVDFAATKAAGTIVLRQGSDLRIDDSAGAIQAGTILAAGAINAVGQTVAADTITGHKDITLAGATGTTTGSGRVDISGQILGGGNVSISGSSIAADAIVSGVDIAATDAAGGTIVLGATAAETGNLTLAASGALSAGTLLSAGDLTADGTTITSDNISAHGDMTLGGAITVTDQILGSGKVHITGQRLSAQTLVAGIDFDATNAAGGTIVLGQAGDLTVAVSGAVAAPTIQAAGNLDARGASITADAISGHKDISLSGAAGTTPASGGVDVSGQVLGGNDVTISGSSIKAGAIVSSVDFAGTAAANGAIVQTTSGDLTLASTGMVDAGTLQSAGALSATGATVTADSVTAHGDMTLGGAISVSGQILGSGNVLITGQSLSAQTLVAGIDFDATKAAGGNIVLGQAGDLTVSDSGAVAASTIQAAGVIDISGATVTADAITGHKDISLSGATKVSGQILGGGDVNISGSGIKAGTIVSGVDFAATSASSGNIVLAGSGDLTLASTGNINAGTLLSAGDLSAAGVTVTAGAVTAHGDVTLGGAISVSGQILGSGNISITGQSLSAETVIAGIDFNATDAADGNIALGGTGDLTVSVSGTAAASTIQAAGAIDVNAAAISADAITGRKGIDLSGTTAGGGRVDVNGQVLGGGNIDISGSSINAGTVVSGIDFAATAAANGNIVLARSGDLSLVSNGNITADTLLSAGDLSASGTAITADSLTAHGDVTLSGPASTTTAGGRMDVSGQILASGNVLISGQSLFAQTVVAGIDFAATDAAGGNIVLGRAGDLMVSVSGGIAASTIQAAGAIGASGTTISADAVTGHKNISLSGATTIGGQVLGGGEVSISGSSIKAGTIVSGVDFAATSRGGRNIVLAGSGDLTLASTGAIGAATLLSAGDLSAAGSTIVANAVTAHGDVTLDGATSVSSQILGAGNVLITGESLSTQTLVAGIDFDATNASGGNIVLGQTGDLTVSVNAAVAASTLQAAGVINASGATITADAITAHKDITLAGATGATTASRRVDVSGQVLGGNDISIAGSSIKAGAIVSGVDFARTAAAHGAIVQTASGDLTLSSTGDVDIGTLLAAGALNASGTTVTADSVTAHGDMMLGGAISVSGQILGSGDVSITGQSLSAQTLVAGLDFDATDAAGGNIVLGQAGDLTVSDSGAVAASTIQAAGIIDARGDTVTADAITGHMDISLSGATKVNDQVLGSGDVNISGSGIKAGTIVSGVDFAATSASSGNIVLAGSGDLTLASIGNVDAGTLLSAGDLSAAGSTIVANAVTAHGDVTLAGATSITGQILGAGNISITGQSLSAQTLVAGIDFDATNASGGNIVLGQTGDLTVNVSGGAAASTIQAAGAIDISGATLAADAITGHKDITLAGATGTTTGSGRVDINGQVLGGGNVGISGSSITAGAIVSGVDFAATAGANGNIVLANSGDLTLTSVGNINTGTLLSAGDLSATGSTVTADAVTAHGDVTLGGAISVHSQILGAGNVLISGQSLSAQTVVAGIDFGATNASGGDILLGPTGDLTVMVGGNAAASTMQAAGAIDVSAATVTADAITGHKDITLSGATIVSGQVLGGSGVSISGPSITAGAIVSGVDFARTATTGGIVQTASGDVLLTSTGDLTIGTLLSAGDFTAQAIDLAAGSITSHGAVDLKANGTTSANGRVDVSGQVLSASNLSIDGGSLNAGLLVSGVDFAATNATGGNIALAPSGDLNLTLSGNVTAGTILSAGDFTATAADLQAGSVTSHGKVGITGDVDVTSQILAAGDLTLNGGGISAPVLISGIDFAATTATGGNIVLGQSGAMNLTASGDIVSQTMLSAGDFTAQASDLQADSITSHGKVAITASGNAGIGGNVDVANQVLAAGNLTISGGGISAPTLISGIDFAATNTAGGNIVLGSSGSMNLIASAGIATSTVLSAGTIDASAATITAGAVTAHGDVTLAGSNSVNVTGQLLAADDVALSGQTVQVGQAVTGVDFAATARSSNGAIALGSGGDLDIVAASAAAGTLIVAGSLDVTASAFTGGNVTSHGAVAIGLSTNPGAVAINGQLLGASYVSITGSGISGNVIVAGVDFAATSQSAGGNIVLGQVGDLTLKATSGNISTNSLIAAGSINANAANNVSANTVAHGDLSVNAGNAITLSGQSLTARNVNLAARSITINTLVSGVDFAATGAAPGGSLMLQRGGAMTLAASSGSINANVLLSGGSLAATATQNIGYASLQSLGNATLTAPGTISYTSTTRVGGNLTLNTGAIDLSGSRGSAIAGAGTLIVNASSANLAGSNLVFGGLALNLSGGADLSNAQISTVTNAGGSGDIAISAAGLATTAGTSLLAAHDLTLNLPSLANTGQLAAGNNLAFNVAGDFYNSPSGLVFAGNNANLFVGGVLTNDQGALLSGNGLAIAGPGGGQRNGAVVNYAGLIQSGGSMSILTNGLTNTTTSGPTIQRNVQISNTILSAYDLITRTYGCETRCGSGSGDHEETYGWTQTVDHLVNQIVTEDQLISGAGASAKIRAGSDLTINAINLTNAYSSIKSDGNMLLTVAGTLTNDGATLNRTTQTVCDSSTPCQYYPDVVSSDTTAGGPDCSGPNRPCLGGNDPSLTYSNNPNGQRDASRDLAAGTTVTIQAIGAVSGVIQARGALAINGGGAVNNVAANGSIAGQVAIDAPATASNPLGALSSMTAGGALFNVNAALASVAANGGASVGSGPSLGGSSSTIGSGPAISGNNLTAGAASISGGSLTANASASVSVNGVTAAGGGSINGGSLTASSSVSVSGNGVTAAGGASISGGSLTANGGASVSSNSVAAVSGPSINSNSLTTGGAAINPNSLMGKLTAAVGNTGNLAQVLQVNGAQLASLSKPQSGGVGGTVPGQVFLFETRAAFLDVSKFYGSAYFIDRIGYTPETQVPFLGDAYFDNQLVDEQMRQLVGDGLGAGSFIPGDNATDQMKTLLDNGVIYAEANGLALGQALTPEQAASLTQSIVVYQAEVVDGAQVLVPVVYLSAADRAKVNSAGAVIAGNTVSIDAGSVDNSGAIAAADGMTINATDIKANGGAFLAGGNMSLNATNGITLAAQTMNIGGETVVAANGGVTAGGNLKMDAGAGSLTLSGTKVAAGGSAELSGQNVTLGAVKQDDGGTQALIGTTVTTGGNLSIAGTSGVNIIASSAKVGGDLSVLSSSGSVNIISAGVENTVLNQDRLSLAQGGTITTTTSQIQQGSSLIAGGGMLVSGNQGVLIAGSTLAAGGNLGIVSTNGNIAITAAQDQTTSQAKTIAGAATGYQGGSSSSTSVTSNGSSITSANGGVTVEADNGNLSVIGSDIAAKGGTATVIAKGDITIGEATDSASSSSQSGSKKASDATTTAEGSSISGQTGVNIASTGGNVTISASDVTAGDAAHTADANIQAAGNIIVASGKDTDEATSDSKSSGFLSSSKTHTHSYDEDTVGSSISASGNVSANAGNETVISGSNVTAGNNLSLSGSTVTVMAAEEEHESDKQTKKSGIGVGSGGGFISIYGSKDSKNSQSETDSIGSTLSSGGATTITSTQGDVNIFGSSSHSGDGTVISSARDVNIAPGAEEQSSSSDTKRSGFGINFSSGNGSVSVGIGVGTSEEKRSKDANINAVSSLDSDGGITIAANRNINDQSGQIAANGAVDLIAGDSVNMLASNDVTNASEMQKKSFSGVSITVSSQLISAAQSGAQAASLLSGDNSVYGIAPAVLASVNGYNAISQTMAAINAKPDPDTGLRPAVASISLTAGYSFSESSSESTTSIPVPPTIRGSSVTIVAESGDVVGRGVQISAGIGEDGQATTASDDPNNGNVLISAAGNVDLESVQATSDSKSSSKAGGVSIGVAAGIDAGGNILGGGPTANASYSSGKETGNSVTQVNSNVSGTNTVTVVSGDTLTLAGGVLSGNTVNASAASGIVIESRQDIASYDEKTHSAQLGISSGGISGGYNQGTITGDYANVSQQSGIFAGSGGYHVGTDGTIELVGGFIGSSADLTNNDLTANQILYSNIENSMSASSSSYGFSLIGAGIPVPVVGQPAKQDDHGETFATITPGNWNLTNQQQDLASLNADASKASDTVDAFDIDKLKAQQESAAALSQLANMAIGSLANQMHWDEGTPAKIALHAAAAALVAQLAGGDPGQAVAAAAAEELINGFLTNMLKADPTLTAVERIAIQQWAAAFIGAAIGGNGGAAAAIDTFKYNFLTHEQLQEAKDIAAAIDKCEAALDSKGCSQQDINQLYLQKSYYLTLSQNNTKNLIADCAGSTASTACQEGIRELRDFLKAVSDDDLAGLPTQERAGAFAVTQSIFVYDRILGDHLQGVLDGTATPDQALADALSEMSKLQGGVAAFLDAAGVVGGGAACAGSGGVVCALGILGAAGAANHLYGDAKQAITGEAAKSILELALENRGYTAADAAKYQAYVDAGILIVTAGTVGGQTVYSFAVDATKLGGANSASRLLQGVVADADAGASQINDVALELKGVSCSGGSCTVGCSFDGSTLVKTVDGFTAIRDIQPGRTKVWSRDDQGNEGYKLVLHQFLNRHAETVYVTLQSEKGGHQQTITTTLTHPFFAVVPEPSILPEGRQYRGPITHGAWVAARDLEPGQKLLGADGSWTDVVGVRIAAKPLDAYNLTVAGFHTYFVKQAGNDAAEPVWVHNTCTYTPTISGDLLSSNNAKYTTVGQTSNGNPVYYSNGNYFEFNGTAVTRIDPQKQGIVFQNQVLQSAGIPENKVKIPGALSDGSVQNVIPDAIVATGTGTPLDGVTEAKFYNATTVRETNQLTAQMSFATTEELPYNLVVGPKTVVDTTLQQTINELPHGGNIYRFDPATGIMTRY</sequence>
<dbReference type="InterPro" id="IPR036844">
    <property type="entry name" value="Hint_dom_sf"/>
</dbReference>
<feature type="region of interest" description="Disordered" evidence="1">
    <location>
        <begin position="3263"/>
        <end position="3296"/>
    </location>
</feature>
<reference evidence="4" key="1">
    <citation type="submission" date="2023-06" db="EMBL/GenBank/DDBJ databases">
        <title>Phylogenetic Diversity of Rhizobium strains.</title>
        <authorList>
            <person name="Moura F.T."/>
            <person name="Helene L.C.F."/>
            <person name="Hungria M."/>
        </authorList>
    </citation>
    <scope>NUCLEOTIDE SEQUENCE</scope>
    <source>
        <strain evidence="4">CCGE526</strain>
    </source>
</reference>
<protein>
    <submittedName>
        <fullName evidence="4">Hemagglutinin repeat-containing protein</fullName>
    </submittedName>
</protein>
<dbReference type="InterPro" id="IPR012334">
    <property type="entry name" value="Pectin_lyas_fold"/>
</dbReference>
<gene>
    <name evidence="4" type="ORF">PY649_18950</name>
</gene>
<feature type="region of interest" description="Disordered" evidence="1">
    <location>
        <begin position="4021"/>
        <end position="4055"/>
    </location>
</feature>
<proteinExistence type="predicted"/>
<dbReference type="Pfam" id="PF13332">
    <property type="entry name" value="Fil_haemagg_2"/>
    <property type="match status" value="4"/>
</dbReference>